<feature type="coiled-coil region" evidence="5">
    <location>
        <begin position="32"/>
        <end position="59"/>
    </location>
</feature>
<feature type="coiled-coil region" evidence="5">
    <location>
        <begin position="1408"/>
        <end position="1671"/>
    </location>
</feature>
<feature type="coiled-coil region" evidence="5">
    <location>
        <begin position="236"/>
        <end position="341"/>
    </location>
</feature>
<feature type="coiled-coil region" evidence="5">
    <location>
        <begin position="1755"/>
        <end position="1803"/>
    </location>
</feature>
<dbReference type="SMART" id="SM00755">
    <property type="entry name" value="Grip"/>
    <property type="match status" value="1"/>
</dbReference>
<reference evidence="7" key="1">
    <citation type="journal article" date="2021" name="Mol. Ecol. Resour.">
        <title>Apolygus lucorum genome provides insights into omnivorousness and mesophyll feeding.</title>
        <authorList>
            <person name="Liu Y."/>
            <person name="Liu H."/>
            <person name="Wang H."/>
            <person name="Huang T."/>
            <person name="Liu B."/>
            <person name="Yang B."/>
            <person name="Yin L."/>
            <person name="Li B."/>
            <person name="Zhang Y."/>
            <person name="Zhang S."/>
            <person name="Jiang F."/>
            <person name="Zhang X."/>
            <person name="Ren Y."/>
            <person name="Wang B."/>
            <person name="Wang S."/>
            <person name="Lu Y."/>
            <person name="Wu K."/>
            <person name="Fan W."/>
            <person name="Wang G."/>
        </authorList>
    </citation>
    <scope>NUCLEOTIDE SEQUENCE</scope>
    <source>
        <strain evidence="7">12Hb</strain>
    </source>
</reference>
<name>A0A8S9XEN3_APOLU</name>
<organism evidence="7 8">
    <name type="scientific">Apolygus lucorum</name>
    <name type="common">Small green plant bug</name>
    <name type="synonym">Lygocoris lucorum</name>
    <dbReference type="NCBI Taxonomy" id="248454"/>
    <lineage>
        <taxon>Eukaryota</taxon>
        <taxon>Metazoa</taxon>
        <taxon>Ecdysozoa</taxon>
        <taxon>Arthropoda</taxon>
        <taxon>Hexapoda</taxon>
        <taxon>Insecta</taxon>
        <taxon>Pterygota</taxon>
        <taxon>Neoptera</taxon>
        <taxon>Paraneoptera</taxon>
        <taxon>Hemiptera</taxon>
        <taxon>Heteroptera</taxon>
        <taxon>Panheteroptera</taxon>
        <taxon>Cimicomorpha</taxon>
        <taxon>Miridae</taxon>
        <taxon>Mirini</taxon>
        <taxon>Apolygus</taxon>
    </lineage>
</organism>
<gene>
    <name evidence="7" type="ORF">GE061_018221</name>
</gene>
<feature type="coiled-coil region" evidence="5">
    <location>
        <begin position="88"/>
        <end position="136"/>
    </location>
</feature>
<proteinExistence type="predicted"/>
<evidence type="ECO:0000313" key="7">
    <source>
        <dbReference type="EMBL" id="KAF6206984.1"/>
    </source>
</evidence>
<dbReference type="InterPro" id="IPR051841">
    <property type="entry name" value="MT-Golgi_org_protein"/>
</dbReference>
<dbReference type="Gene3D" id="1.10.220.60">
    <property type="entry name" value="GRIP domain"/>
    <property type="match status" value="1"/>
</dbReference>
<dbReference type="PANTHER" id="PTHR18902">
    <property type="entry name" value="NUCLEAR MITOTIC APPARATUS PROTEIN 1-RELATED"/>
    <property type="match status" value="1"/>
</dbReference>
<dbReference type="PANTHER" id="PTHR18902:SF25">
    <property type="entry name" value="GRIP AND COILED-COIL DOMAIN-CONTAINING PROTEIN 2"/>
    <property type="match status" value="1"/>
</dbReference>
<feature type="domain" description="GRIP" evidence="6">
    <location>
        <begin position="2003"/>
        <end position="2053"/>
    </location>
</feature>
<dbReference type="Pfam" id="PF01465">
    <property type="entry name" value="GRIP"/>
    <property type="match status" value="1"/>
</dbReference>
<dbReference type="InterPro" id="IPR000237">
    <property type="entry name" value="GRIP_dom"/>
</dbReference>
<evidence type="ECO:0000256" key="1">
    <source>
        <dbReference type="ARBA" id="ARBA00004496"/>
    </source>
</evidence>
<feature type="coiled-coil region" evidence="5">
    <location>
        <begin position="1279"/>
        <end position="1366"/>
    </location>
</feature>
<dbReference type="Gene3D" id="1.20.5.340">
    <property type="match status" value="1"/>
</dbReference>
<keyword evidence="3" id="KW-0597">Phosphoprotein</keyword>
<feature type="coiled-coil region" evidence="5">
    <location>
        <begin position="1836"/>
        <end position="1867"/>
    </location>
</feature>
<dbReference type="GO" id="GO:0005737">
    <property type="term" value="C:cytoplasm"/>
    <property type="evidence" value="ECO:0007669"/>
    <property type="project" value="UniProtKB-SubCell"/>
</dbReference>
<evidence type="ECO:0000256" key="2">
    <source>
        <dbReference type="ARBA" id="ARBA00022490"/>
    </source>
</evidence>
<dbReference type="EMBL" id="WIXP02000008">
    <property type="protein sequence ID" value="KAF6206984.1"/>
    <property type="molecule type" value="Genomic_DNA"/>
</dbReference>
<comment type="caution">
    <text evidence="7">The sequence shown here is derived from an EMBL/GenBank/DDBJ whole genome shotgun (WGS) entry which is preliminary data.</text>
</comment>
<keyword evidence="2" id="KW-0963">Cytoplasm</keyword>
<dbReference type="Proteomes" id="UP000466442">
    <property type="component" value="Unassembled WGS sequence"/>
</dbReference>
<feature type="coiled-coil region" evidence="5">
    <location>
        <begin position="473"/>
        <end position="901"/>
    </location>
</feature>
<dbReference type="PROSITE" id="PS50913">
    <property type="entry name" value="GRIP"/>
    <property type="match status" value="1"/>
</dbReference>
<keyword evidence="4 5" id="KW-0175">Coiled coil</keyword>
<feature type="coiled-coil region" evidence="5">
    <location>
        <begin position="1945"/>
        <end position="2000"/>
    </location>
</feature>
<sequence length="2072" mass="237031">MEPSTSENVESPQGDLSREKLVQKCKNLLAIAQKAKIARDEALEERGKLQKEIEASRAALKNRDQQYKNVEEIMGVLTEQKLKLAMDIDTLKKEKSTFFEQIQKLSNEKETFETEAESFKRQYNRLLAENEDLIGELQIRERSESQLLNDIKKLHENNESVKILCTNVTQEKLHLEEELEKLSRNLEETTAERVSWNQALSSRLGVDHVDVKTLLNFIDGFTAKSPEIQPVPTNAADETLSLLAASQRENDSLQQEVNTLKDKLQKLMSDLETANVDRDQMMNNLEDVQVETKTLIDNVEKLNEEVDVAKEEKTKSEAMLNKVIESQNEEIDNLLKELSKNKSYINELLSNMESHMENSNKYSEMNIAFKEKSEELLRCKDEIEAMKKASSEVRSGADGISSKDCNVLLILKEGIVSNLTDLADTMPEYSKEFLNKLNSILEGADCKEGEGADIFVHYFNECLSQLKISLKENEILSKEVVHLNNSVKELENLVAAHNKDCEQLRSEVEELSADSNRLLHDLGGLRHENSLRVSEVGELVVRLKQKDEELDQLKEQKNHLEFELHEQIVELSSKLTDSNNNVILLQDQNKQLELKCQTIVEEAQSEAAKELLALREELNKTAKSVTTLQSDLEKSIKALHEKSEQMEDLKKLHADSENAREVFESSKVEMKRYMYENELLKKQLSESNEVLEKQTKELEDVLQLVAESAPLKVELEKSKADLSAVQLKLENAEKSLEEMEMLKKNLEDLRETCQAKSLQLEKSQEILSGNSTLMNELEEVREALTKKTDELKSAEIRLNERASLIDELSEIKEELAKKSELIETYCEQLNEMETLRKENEKINEVINSLKERQLQLEADKERLLEDLKASREHVQAIEEKLEATKKESQEFEKTLTSIQTELEKATNGLAGKALVEEELSQLKGIQQRTMEELENTKKLLNESQSIKKQMQESEKVLKSKTSELEKLQKLLNDKHLVDEELDNLKKEMKLKVEELETLKSVISENQCVKENAQQLEATLKLKTDELESSQKLLADLADLKLEEEFSIMKDSYEKETESLKMILSKLENMVLEKETQLAMSVKRLEESDAEKKILTTERDALLAKVAEMEKGICALGDSQSQAVKLREEISLLQKAVEDHKKTAVSESEEKQKIIIEIKQLCEKVQSLQVENNALQGKLTDQGRAMNEELKKKNVEIKKLLNELDESKEMVNFKKMELDDINCIWAGRLNSLKVNLHSLGRSIHELGRQSAELQAMFLNKICSLKYAITDKAETVVELSVAEAKKELVDEMHRMNEVLKDRGEAIAKLQDCLAETESKVEALNKKNIELVEEQTKFKSEIQSKEEKLSSKEATVKDLEMELTRLRELKEPTHESDVLSTSTISRTEDQMRFKDVDDSIEEKYLKLRHVAVRLKKRVSELTQALDQEKSKSTDKSEILEKMQHLSSAAKNAQKVQESYDKTLDELEEAKKQNSAMAASLKEMTGSVEALKKQVASLESSNANIPLMHKQVESLNSNIKELKSELNKLEMEKKVEVMKYEETKKQCVTLESKVESLSQSLDQAVQQGRSNNVLELEMKNYEKVIADLTAQLNSEKQKLANAEKECSSISLVKSGLEEQIALLEKQVSVEESRNANLQDQVTSMRENSSSCQRQTEELNSQMLDLKRELQHAKSTGEQQALEMSALTSEFSRKEMDLQIKMDSFSSHIQSLETSLATIKQELLTSNSEKEHLREEFESYRLRAQSTLARQKGDAVSQGEKEAREQCDKLKKELEGAREKIENNQTEIETMNNKLSSLQLEKARSDKRYEDITKALHQKITDYDTLNTEYRAFKFSAETLLQNTKIEFEETERSLKEEIETLKDLVNSLNEKVSLEVKEVSYELETKNSGVGSNFFEAVQSHENLLSLQEREDGEGSESVPPPMNNFRRMSNLVPLDILLNNPIDDENRIPVLQEKIEKLHSELNSYEVRVKHLASLLSEAEKDSARSSQQNAVLKEELRRLERSLQREPHIANSEYLKNVIFKFLVLQNGDERTRLVPVLDTILKLSPEETSRLTAVARGESASSWGSYLHSWTGL</sequence>
<evidence type="ECO:0000313" key="8">
    <source>
        <dbReference type="Proteomes" id="UP000466442"/>
    </source>
</evidence>
<accession>A0A8S9XEN3</accession>
<protein>
    <recommendedName>
        <fullName evidence="6">GRIP domain-containing protein</fullName>
    </recommendedName>
</protein>
<dbReference type="SUPFAM" id="SSF90257">
    <property type="entry name" value="Myosin rod fragments"/>
    <property type="match status" value="1"/>
</dbReference>
<comment type="subcellular location">
    <subcellularLocation>
        <location evidence="1">Cytoplasm</location>
    </subcellularLocation>
</comment>
<keyword evidence="8" id="KW-1185">Reference proteome</keyword>
<feature type="coiled-coil region" evidence="5">
    <location>
        <begin position="165"/>
        <end position="199"/>
    </location>
</feature>
<dbReference type="OrthoDB" id="1926336at2759"/>
<evidence type="ECO:0000256" key="4">
    <source>
        <dbReference type="ARBA" id="ARBA00023054"/>
    </source>
</evidence>
<evidence type="ECO:0000256" key="3">
    <source>
        <dbReference type="ARBA" id="ARBA00022553"/>
    </source>
</evidence>
<feature type="coiled-coil region" evidence="5">
    <location>
        <begin position="933"/>
        <end position="1216"/>
    </location>
</feature>
<evidence type="ECO:0000256" key="5">
    <source>
        <dbReference type="SAM" id="Coils"/>
    </source>
</evidence>
<evidence type="ECO:0000259" key="6">
    <source>
        <dbReference type="PROSITE" id="PS50913"/>
    </source>
</evidence>